<sequence>MTPIFHSETAGCRCVERRERGTERLQSRETQGLHFSFDSGREGKGTSRLTNLRETVAPIFDSEIAGCRCGEGREGT</sequence>
<evidence type="ECO:0000256" key="1">
    <source>
        <dbReference type="SAM" id="MobiDB-lite"/>
    </source>
</evidence>
<accession>A0A5N5H6E0</accession>
<proteinExistence type="predicted"/>
<reference evidence="2 3" key="1">
    <citation type="submission" date="2019-09" db="EMBL/GenBank/DDBJ databases">
        <authorList>
            <person name="Ou C."/>
        </authorList>
    </citation>
    <scope>NUCLEOTIDE SEQUENCE [LARGE SCALE GENOMIC DNA]</scope>
    <source>
        <strain evidence="2">S2</strain>
        <tissue evidence="2">Leaf</tissue>
    </source>
</reference>
<protein>
    <submittedName>
        <fullName evidence="2">Uncharacterized protein</fullName>
    </submittedName>
</protein>
<name>A0A5N5H6E0_9ROSA</name>
<organism evidence="2 3">
    <name type="scientific">Pyrus ussuriensis x Pyrus communis</name>
    <dbReference type="NCBI Taxonomy" id="2448454"/>
    <lineage>
        <taxon>Eukaryota</taxon>
        <taxon>Viridiplantae</taxon>
        <taxon>Streptophyta</taxon>
        <taxon>Embryophyta</taxon>
        <taxon>Tracheophyta</taxon>
        <taxon>Spermatophyta</taxon>
        <taxon>Magnoliopsida</taxon>
        <taxon>eudicotyledons</taxon>
        <taxon>Gunneridae</taxon>
        <taxon>Pentapetalae</taxon>
        <taxon>rosids</taxon>
        <taxon>fabids</taxon>
        <taxon>Rosales</taxon>
        <taxon>Rosaceae</taxon>
        <taxon>Amygdaloideae</taxon>
        <taxon>Maleae</taxon>
        <taxon>Pyrus</taxon>
    </lineage>
</organism>
<dbReference type="AlphaFoldDB" id="A0A5N5H6E0"/>
<evidence type="ECO:0000313" key="3">
    <source>
        <dbReference type="Proteomes" id="UP000327157"/>
    </source>
</evidence>
<evidence type="ECO:0000313" key="2">
    <source>
        <dbReference type="EMBL" id="KAB2623519.1"/>
    </source>
</evidence>
<reference evidence="2 3" key="2">
    <citation type="submission" date="2019-11" db="EMBL/GenBank/DDBJ databases">
        <title>A de novo genome assembly of a pear dwarfing rootstock.</title>
        <authorList>
            <person name="Wang F."/>
            <person name="Wang J."/>
            <person name="Li S."/>
            <person name="Zhang Y."/>
            <person name="Fang M."/>
            <person name="Ma L."/>
            <person name="Zhao Y."/>
            <person name="Jiang S."/>
        </authorList>
    </citation>
    <scope>NUCLEOTIDE SEQUENCE [LARGE SCALE GENOMIC DNA]</scope>
    <source>
        <strain evidence="2">S2</strain>
        <tissue evidence="2">Leaf</tissue>
    </source>
</reference>
<dbReference type="EMBL" id="SMOL01000214">
    <property type="protein sequence ID" value="KAB2623519.1"/>
    <property type="molecule type" value="Genomic_DNA"/>
</dbReference>
<comment type="caution">
    <text evidence="2">The sequence shown here is derived from an EMBL/GenBank/DDBJ whole genome shotgun (WGS) entry which is preliminary data.</text>
</comment>
<keyword evidence="3" id="KW-1185">Reference proteome</keyword>
<feature type="region of interest" description="Disordered" evidence="1">
    <location>
        <begin position="23"/>
        <end position="47"/>
    </location>
</feature>
<dbReference type="Proteomes" id="UP000327157">
    <property type="component" value="Unassembled WGS sequence"/>
</dbReference>
<gene>
    <name evidence="2" type="ORF">D8674_038811</name>
</gene>